<name>A0A9Q1EH71_SYNKA</name>
<organism evidence="1 2">
    <name type="scientific">Synaphobranchus kaupii</name>
    <name type="common">Kaup's arrowtooth eel</name>
    <dbReference type="NCBI Taxonomy" id="118154"/>
    <lineage>
        <taxon>Eukaryota</taxon>
        <taxon>Metazoa</taxon>
        <taxon>Chordata</taxon>
        <taxon>Craniata</taxon>
        <taxon>Vertebrata</taxon>
        <taxon>Euteleostomi</taxon>
        <taxon>Actinopterygii</taxon>
        <taxon>Neopterygii</taxon>
        <taxon>Teleostei</taxon>
        <taxon>Anguilliformes</taxon>
        <taxon>Synaphobranchidae</taxon>
        <taxon>Synaphobranchus</taxon>
    </lineage>
</organism>
<dbReference type="Proteomes" id="UP001152622">
    <property type="component" value="Chromosome 17"/>
</dbReference>
<keyword evidence="2" id="KW-1185">Reference proteome</keyword>
<comment type="caution">
    <text evidence="1">The sequence shown here is derived from an EMBL/GenBank/DDBJ whole genome shotgun (WGS) entry which is preliminary data.</text>
</comment>
<evidence type="ECO:0000313" key="1">
    <source>
        <dbReference type="EMBL" id="KAJ8338662.1"/>
    </source>
</evidence>
<evidence type="ECO:0000313" key="2">
    <source>
        <dbReference type="Proteomes" id="UP001152622"/>
    </source>
</evidence>
<sequence>MTVRPSTLCWPHWSSEYPSRAQLKVAAVVSGNPSCGPLWAPVKGPHTTNDASPLKLPPQLELRQDNPPPPNRCLTFASCGTHRPGVSDADAPLY</sequence>
<accession>A0A9Q1EH71</accession>
<reference evidence="1" key="1">
    <citation type="journal article" date="2023" name="Science">
        <title>Genome structures resolve the early diversification of teleost fishes.</title>
        <authorList>
            <person name="Parey E."/>
            <person name="Louis A."/>
            <person name="Montfort J."/>
            <person name="Bouchez O."/>
            <person name="Roques C."/>
            <person name="Iampietro C."/>
            <person name="Lluch J."/>
            <person name="Castinel A."/>
            <person name="Donnadieu C."/>
            <person name="Desvignes T."/>
            <person name="Floi Bucao C."/>
            <person name="Jouanno E."/>
            <person name="Wen M."/>
            <person name="Mejri S."/>
            <person name="Dirks R."/>
            <person name="Jansen H."/>
            <person name="Henkel C."/>
            <person name="Chen W.J."/>
            <person name="Zahm M."/>
            <person name="Cabau C."/>
            <person name="Klopp C."/>
            <person name="Thompson A.W."/>
            <person name="Robinson-Rechavi M."/>
            <person name="Braasch I."/>
            <person name="Lecointre G."/>
            <person name="Bobe J."/>
            <person name="Postlethwait J.H."/>
            <person name="Berthelot C."/>
            <person name="Roest Crollius H."/>
            <person name="Guiguen Y."/>
        </authorList>
    </citation>
    <scope>NUCLEOTIDE SEQUENCE</scope>
    <source>
        <strain evidence="1">WJC10195</strain>
    </source>
</reference>
<dbReference type="EMBL" id="JAINUF010000017">
    <property type="protein sequence ID" value="KAJ8338662.1"/>
    <property type="molecule type" value="Genomic_DNA"/>
</dbReference>
<protein>
    <submittedName>
        <fullName evidence="1">Uncharacterized protein</fullName>
    </submittedName>
</protein>
<gene>
    <name evidence="1" type="ORF">SKAU_G00354480</name>
</gene>
<dbReference type="AlphaFoldDB" id="A0A9Q1EH71"/>
<proteinExistence type="predicted"/>